<evidence type="ECO:0000313" key="2">
    <source>
        <dbReference type="EMBL" id="PKI64024.1"/>
    </source>
</evidence>
<evidence type="ECO:0000256" key="1">
    <source>
        <dbReference type="SAM" id="MobiDB-lite"/>
    </source>
</evidence>
<reference evidence="2 3" key="1">
    <citation type="submission" date="2017-11" db="EMBL/GenBank/DDBJ databases">
        <title>De-novo sequencing of pomegranate (Punica granatum L.) genome.</title>
        <authorList>
            <person name="Akparov Z."/>
            <person name="Amiraslanov A."/>
            <person name="Hajiyeva S."/>
            <person name="Abbasov M."/>
            <person name="Kaur K."/>
            <person name="Hamwieh A."/>
            <person name="Solovyev V."/>
            <person name="Salamov A."/>
            <person name="Braich B."/>
            <person name="Kosarev P."/>
            <person name="Mahmoud A."/>
            <person name="Hajiyev E."/>
            <person name="Babayeva S."/>
            <person name="Izzatullayeva V."/>
            <person name="Mammadov A."/>
            <person name="Mammadov A."/>
            <person name="Sharifova S."/>
            <person name="Ojaghi J."/>
            <person name="Eynullazada K."/>
            <person name="Bayramov B."/>
            <person name="Abdulazimova A."/>
            <person name="Shahmuradov I."/>
        </authorList>
    </citation>
    <scope>NUCLEOTIDE SEQUENCE [LARGE SCALE GENOMIC DNA]</scope>
    <source>
        <strain evidence="3">cv. AG2017</strain>
        <tissue evidence="2">Leaf</tissue>
    </source>
</reference>
<keyword evidence="3" id="KW-1185">Reference proteome</keyword>
<dbReference type="Proteomes" id="UP000233551">
    <property type="component" value="Unassembled WGS sequence"/>
</dbReference>
<gene>
    <name evidence="2" type="ORF">CRG98_015556</name>
</gene>
<feature type="region of interest" description="Disordered" evidence="1">
    <location>
        <begin position="38"/>
        <end position="59"/>
    </location>
</feature>
<proteinExistence type="predicted"/>
<dbReference type="EMBL" id="PGOL01000855">
    <property type="protein sequence ID" value="PKI64024.1"/>
    <property type="molecule type" value="Genomic_DNA"/>
</dbReference>
<organism evidence="2 3">
    <name type="scientific">Punica granatum</name>
    <name type="common">Pomegranate</name>
    <dbReference type="NCBI Taxonomy" id="22663"/>
    <lineage>
        <taxon>Eukaryota</taxon>
        <taxon>Viridiplantae</taxon>
        <taxon>Streptophyta</taxon>
        <taxon>Embryophyta</taxon>
        <taxon>Tracheophyta</taxon>
        <taxon>Spermatophyta</taxon>
        <taxon>Magnoliopsida</taxon>
        <taxon>eudicotyledons</taxon>
        <taxon>Gunneridae</taxon>
        <taxon>Pentapetalae</taxon>
        <taxon>rosids</taxon>
        <taxon>malvids</taxon>
        <taxon>Myrtales</taxon>
        <taxon>Lythraceae</taxon>
        <taxon>Punica</taxon>
    </lineage>
</organism>
<protein>
    <submittedName>
        <fullName evidence="2">Uncharacterized protein</fullName>
    </submittedName>
</protein>
<sequence length="59" mass="6425">MSKAGIGDRVGRPHYLLSPNEVTVLEFLKLGVGCPTWPPNPRPRSSAWPSRPATLIEDG</sequence>
<name>A0A2I0K653_PUNGR</name>
<evidence type="ECO:0000313" key="3">
    <source>
        <dbReference type="Proteomes" id="UP000233551"/>
    </source>
</evidence>
<dbReference type="AlphaFoldDB" id="A0A2I0K653"/>
<feature type="compositionally biased region" description="Low complexity" evidence="1">
    <location>
        <begin position="43"/>
        <end position="53"/>
    </location>
</feature>
<accession>A0A2I0K653</accession>
<comment type="caution">
    <text evidence="2">The sequence shown here is derived from an EMBL/GenBank/DDBJ whole genome shotgun (WGS) entry which is preliminary data.</text>
</comment>